<dbReference type="AlphaFoldDB" id="F6SCC6"/>
<protein>
    <submittedName>
        <fullName evidence="1">Uncharacterized protein</fullName>
    </submittedName>
</protein>
<dbReference type="HOGENOM" id="CLU_1606371_0_0_1"/>
<name>F6SCC6_CIOIN</name>
<dbReference type="PANTHER" id="PTHR20003:SF7">
    <property type="entry name" value="SGNH DOMAIN-CONTAINING PROTEIN"/>
    <property type="match status" value="1"/>
</dbReference>
<dbReference type="EMBL" id="EAAA01001233">
    <property type="status" value="NOT_ANNOTATED_CDS"/>
    <property type="molecule type" value="Genomic_DNA"/>
</dbReference>
<evidence type="ECO:0000313" key="2">
    <source>
        <dbReference type="Proteomes" id="UP000008144"/>
    </source>
</evidence>
<reference evidence="2" key="1">
    <citation type="journal article" date="2002" name="Science">
        <title>The draft genome of Ciona intestinalis: insights into chordate and vertebrate origins.</title>
        <authorList>
            <person name="Dehal P."/>
            <person name="Satou Y."/>
            <person name="Campbell R.K."/>
            <person name="Chapman J."/>
            <person name="Degnan B."/>
            <person name="De Tomaso A."/>
            <person name="Davidson B."/>
            <person name="Di Gregorio A."/>
            <person name="Gelpke M."/>
            <person name="Goodstein D.M."/>
            <person name="Harafuji N."/>
            <person name="Hastings K.E."/>
            <person name="Ho I."/>
            <person name="Hotta K."/>
            <person name="Huang W."/>
            <person name="Kawashima T."/>
            <person name="Lemaire P."/>
            <person name="Martinez D."/>
            <person name="Meinertzhagen I.A."/>
            <person name="Necula S."/>
            <person name="Nonaka M."/>
            <person name="Putnam N."/>
            <person name="Rash S."/>
            <person name="Saiga H."/>
            <person name="Satake M."/>
            <person name="Terry A."/>
            <person name="Yamada L."/>
            <person name="Wang H.G."/>
            <person name="Awazu S."/>
            <person name="Azumi K."/>
            <person name="Boore J."/>
            <person name="Branno M."/>
            <person name="Chin-Bow S."/>
            <person name="DeSantis R."/>
            <person name="Doyle S."/>
            <person name="Francino P."/>
            <person name="Keys D.N."/>
            <person name="Haga S."/>
            <person name="Hayashi H."/>
            <person name="Hino K."/>
            <person name="Imai K.S."/>
            <person name="Inaba K."/>
            <person name="Kano S."/>
            <person name="Kobayashi K."/>
            <person name="Kobayashi M."/>
            <person name="Lee B.I."/>
            <person name="Makabe K.W."/>
            <person name="Manohar C."/>
            <person name="Matassi G."/>
            <person name="Medina M."/>
            <person name="Mochizuki Y."/>
            <person name="Mount S."/>
            <person name="Morishita T."/>
            <person name="Miura S."/>
            <person name="Nakayama A."/>
            <person name="Nishizaka S."/>
            <person name="Nomoto H."/>
            <person name="Ohta F."/>
            <person name="Oishi K."/>
            <person name="Rigoutsos I."/>
            <person name="Sano M."/>
            <person name="Sasaki A."/>
            <person name="Sasakura Y."/>
            <person name="Shoguchi E."/>
            <person name="Shin-i T."/>
            <person name="Spagnuolo A."/>
            <person name="Stainier D."/>
            <person name="Suzuki M.M."/>
            <person name="Tassy O."/>
            <person name="Takatori N."/>
            <person name="Tokuoka M."/>
            <person name="Yagi K."/>
            <person name="Yoshizaki F."/>
            <person name="Wada S."/>
            <person name="Zhang C."/>
            <person name="Hyatt P.D."/>
            <person name="Larimer F."/>
            <person name="Detter C."/>
            <person name="Doggett N."/>
            <person name="Glavina T."/>
            <person name="Hawkins T."/>
            <person name="Richardson P."/>
            <person name="Lucas S."/>
            <person name="Kohara Y."/>
            <person name="Levine M."/>
            <person name="Satoh N."/>
            <person name="Rokhsar D.S."/>
        </authorList>
    </citation>
    <scope>NUCLEOTIDE SEQUENCE [LARGE SCALE GENOMIC DNA]</scope>
</reference>
<reference evidence="1" key="4">
    <citation type="submission" date="2025-09" db="UniProtKB">
        <authorList>
            <consortium name="Ensembl"/>
        </authorList>
    </citation>
    <scope>IDENTIFICATION</scope>
</reference>
<evidence type="ECO:0000313" key="1">
    <source>
        <dbReference type="Ensembl" id="ENSCINP00000005935.3"/>
    </source>
</evidence>
<dbReference type="SUPFAM" id="SSF52266">
    <property type="entry name" value="SGNH hydrolase"/>
    <property type="match status" value="1"/>
</dbReference>
<dbReference type="Proteomes" id="UP000008144">
    <property type="component" value="Chromosome 14"/>
</dbReference>
<keyword evidence="2" id="KW-1185">Reference proteome</keyword>
<proteinExistence type="predicted"/>
<dbReference type="PANTHER" id="PTHR20003">
    <property type="entry name" value="GLYCOPROTEIN-RELATED"/>
    <property type="match status" value="1"/>
</dbReference>
<reference evidence="1" key="2">
    <citation type="journal article" date="2008" name="Genome Biol.">
        <title>Improved genome assembly and evidence-based global gene model set for the chordate Ciona intestinalis: new insight into intron and operon populations.</title>
        <authorList>
            <person name="Satou Y."/>
            <person name="Mineta K."/>
            <person name="Ogasawara M."/>
            <person name="Sasakura Y."/>
            <person name="Shoguchi E."/>
            <person name="Ueno K."/>
            <person name="Yamada L."/>
            <person name="Matsumoto J."/>
            <person name="Wasserscheid J."/>
            <person name="Dewar K."/>
            <person name="Wiley G.B."/>
            <person name="Macmil S.L."/>
            <person name="Roe B.A."/>
            <person name="Zeller R.W."/>
            <person name="Hastings K.E."/>
            <person name="Lemaire P."/>
            <person name="Lindquist E."/>
            <person name="Endo T."/>
            <person name="Hotta K."/>
            <person name="Inaba K."/>
        </authorList>
    </citation>
    <scope>NUCLEOTIDE SEQUENCE [LARGE SCALE GENOMIC DNA]</scope>
    <source>
        <strain evidence="1">wild type</strain>
    </source>
</reference>
<sequence length="166" mass="18829">MGHNNGILCGGHRYFNVWYKDYGMPSQSQDFIKFVQEISGKPNTYVVLGVGLHFQLQSDKTIQSFLDPVFKMLGEAKQVWPKIIWVHALSIGLLKPPTYHKLQGTNAITRFVAEIESYLKLHQVPSLDFRSITAEVRSYDGTHYGSGVNIMKAQILLNYLSTLSLH</sequence>
<accession>F6SCC6</accession>
<dbReference type="Ensembl" id="ENSCINT00000005935.3">
    <property type="protein sequence ID" value="ENSCINP00000005935.3"/>
    <property type="gene ID" value="ENSCING00000002914.3"/>
</dbReference>
<dbReference type="InParanoid" id="F6SCC6"/>
<organism evidence="1 2">
    <name type="scientific">Ciona intestinalis</name>
    <name type="common">Transparent sea squirt</name>
    <name type="synonym">Ascidia intestinalis</name>
    <dbReference type="NCBI Taxonomy" id="7719"/>
    <lineage>
        <taxon>Eukaryota</taxon>
        <taxon>Metazoa</taxon>
        <taxon>Chordata</taxon>
        <taxon>Tunicata</taxon>
        <taxon>Ascidiacea</taxon>
        <taxon>Phlebobranchia</taxon>
        <taxon>Cionidae</taxon>
        <taxon>Ciona</taxon>
    </lineage>
</organism>
<dbReference type="OMA" id="QWFARIA"/>
<dbReference type="GeneTree" id="ENSGT00530000065380"/>
<reference evidence="1" key="3">
    <citation type="submission" date="2025-08" db="UniProtKB">
        <authorList>
            <consortium name="Ensembl"/>
        </authorList>
    </citation>
    <scope>IDENTIFICATION</scope>
</reference>